<dbReference type="InterPro" id="IPR007397">
    <property type="entry name" value="F-box-assoc_dom"/>
</dbReference>
<dbReference type="PRINTS" id="PR01490">
    <property type="entry name" value="RTXTOXIND"/>
</dbReference>
<feature type="chain" id="PRO_5008787628" description="FBA domain-containing protein" evidence="3">
    <location>
        <begin position="27"/>
        <end position="1243"/>
    </location>
</feature>
<feature type="compositionally biased region" description="Low complexity" evidence="1">
    <location>
        <begin position="464"/>
        <end position="478"/>
    </location>
</feature>
<dbReference type="Proteomes" id="UP000014760">
    <property type="component" value="Unassembled WGS sequence"/>
</dbReference>
<evidence type="ECO:0000256" key="2">
    <source>
        <dbReference type="SAM" id="Phobius"/>
    </source>
</evidence>
<dbReference type="InterPro" id="IPR010221">
    <property type="entry name" value="VCBS_dom"/>
</dbReference>
<feature type="compositionally biased region" description="Acidic residues" evidence="1">
    <location>
        <begin position="482"/>
        <end position="522"/>
    </location>
</feature>
<dbReference type="InterPro" id="IPR050739">
    <property type="entry name" value="MFP"/>
</dbReference>
<dbReference type="PROSITE" id="PS51114">
    <property type="entry name" value="FBA"/>
    <property type="match status" value="1"/>
</dbReference>
<feature type="non-terminal residue" evidence="5">
    <location>
        <position position="1243"/>
    </location>
</feature>
<dbReference type="EnsemblMetazoa" id="CapteT217441">
    <property type="protein sequence ID" value="CapteP217441"/>
    <property type="gene ID" value="CapteG217441"/>
</dbReference>
<dbReference type="EMBL" id="AMQN01026047">
    <property type="status" value="NOT_ANNOTATED_CDS"/>
    <property type="molecule type" value="Genomic_DNA"/>
</dbReference>
<accession>R7U374</accession>
<keyword evidence="7" id="KW-1185">Reference proteome</keyword>
<dbReference type="HOGENOM" id="CLU_266542_0_0_1"/>
<dbReference type="Gene3D" id="2.40.50.100">
    <property type="match status" value="1"/>
</dbReference>
<keyword evidence="2" id="KW-0812">Transmembrane</keyword>
<dbReference type="InterPro" id="IPR058982">
    <property type="entry name" value="Beta-barrel_AprE"/>
</dbReference>
<keyword evidence="2" id="KW-1133">Transmembrane helix</keyword>
<dbReference type="InterPro" id="IPR008979">
    <property type="entry name" value="Galactose-bd-like_sf"/>
</dbReference>
<organism evidence="5">
    <name type="scientific">Capitella teleta</name>
    <name type="common">Polychaete worm</name>
    <dbReference type="NCBI Taxonomy" id="283909"/>
    <lineage>
        <taxon>Eukaryota</taxon>
        <taxon>Metazoa</taxon>
        <taxon>Spiralia</taxon>
        <taxon>Lophotrochozoa</taxon>
        <taxon>Annelida</taxon>
        <taxon>Polychaeta</taxon>
        <taxon>Sedentaria</taxon>
        <taxon>Scolecida</taxon>
        <taxon>Capitellidae</taxon>
        <taxon>Capitella</taxon>
    </lineage>
</organism>
<keyword evidence="3" id="KW-0732">Signal</keyword>
<feature type="transmembrane region" description="Helical" evidence="2">
    <location>
        <begin position="1217"/>
        <end position="1236"/>
    </location>
</feature>
<dbReference type="Pfam" id="PF17803">
    <property type="entry name" value="Cadherin_4"/>
    <property type="match status" value="1"/>
</dbReference>
<dbReference type="Gene3D" id="2.40.30.170">
    <property type="match status" value="1"/>
</dbReference>
<feature type="region of interest" description="Disordered" evidence="1">
    <location>
        <begin position="410"/>
        <end position="439"/>
    </location>
</feature>
<dbReference type="SUPFAM" id="SSF49785">
    <property type="entry name" value="Galactose-binding domain-like"/>
    <property type="match status" value="1"/>
</dbReference>
<dbReference type="EMBL" id="AMQN01026048">
    <property type="status" value="NOT_ANNOTATED_CDS"/>
    <property type="molecule type" value="Genomic_DNA"/>
</dbReference>
<evidence type="ECO:0000259" key="4">
    <source>
        <dbReference type="PROSITE" id="PS51114"/>
    </source>
</evidence>
<evidence type="ECO:0000256" key="3">
    <source>
        <dbReference type="SAM" id="SignalP"/>
    </source>
</evidence>
<evidence type="ECO:0000313" key="7">
    <source>
        <dbReference type="Proteomes" id="UP000014760"/>
    </source>
</evidence>
<evidence type="ECO:0000256" key="1">
    <source>
        <dbReference type="SAM" id="MobiDB-lite"/>
    </source>
</evidence>
<protein>
    <recommendedName>
        <fullName evidence="4">FBA domain-containing protein</fullName>
    </recommendedName>
</protein>
<dbReference type="PANTHER" id="PTHR30386:SF28">
    <property type="entry name" value="EXPORTED PROTEIN"/>
    <property type="match status" value="1"/>
</dbReference>
<dbReference type="PANTHER" id="PTHR30386">
    <property type="entry name" value="MEMBRANE FUSION SUBUNIT OF EMRAB-TOLC MULTIDRUG EFFLUX PUMP"/>
    <property type="match status" value="1"/>
</dbReference>
<gene>
    <name evidence="5" type="ORF">CAPTEDRAFT_217441</name>
</gene>
<dbReference type="Gene3D" id="2.60.120.260">
    <property type="entry name" value="Galactose-binding domain-like"/>
    <property type="match status" value="1"/>
</dbReference>
<feature type="domain" description="FBA" evidence="4">
    <location>
        <begin position="569"/>
        <end position="786"/>
    </location>
</feature>
<evidence type="ECO:0000313" key="5">
    <source>
        <dbReference type="EMBL" id="ELU00561.1"/>
    </source>
</evidence>
<feature type="compositionally biased region" description="Polar residues" evidence="1">
    <location>
        <begin position="526"/>
        <end position="552"/>
    </location>
</feature>
<sequence>MNAKNGLIISGFLFSTLLLISTFVEVEVFTRADGEVSSFSAPAHADFSDEGVIQHIYVSEGDFVEQGDILVELDNEEQKINLDIFTEKQQRLGKKLEILHALLEEQQLDSLADGQELEKQVQRFVLLSNNYHDSLKNLQQLVAIDSQKNQAITALVEKKAAGSMQTMDSTQKVLRSRKDLLKVKKEFEERIVFEIERYEEQFREVSNSIRLYEHYIERTYVRSPVSGVVRQVNFSQEGKFISQGDTFAEIIEDNPQPYKITLNVSASDIGMIKEDTDVRLRLDAYDHTIFGYLDGTINRISVDRLEESGTEMFYRVEVVPERGFLQYKDQNYPLKYGMTLYGTIERGRISLISYLMSPVKSSASGSESVGAALQAATVLGASDGLISENHEAEAKEREDALAELSTEEWLSYSENSEDEEAEESASGVRAGRTGNTVSPAASQGAAAVAGAASAASLDSASAAGASTAGASGTGNDAGLSGADDESDSEEASEEAEEDTEEEVEEESSDAETEASSEPESADTETLATPSDSSRSFEPSITSQPTSNTNYQPEATPDEVTASESGSLLFDPLANDIDVDVNDNSQNFSLDSVAVVDSNGDSVSGQGSVTIIGNQLQFNPGNDFEALASGQEQAVTVRYVMSDDEGAQSVSTVNITITGTNDVPVAMVDAGTLAENDVLSLDVLANDTDVDANDDASVFSLDSVQVVDGNNDPVAGQGIASISDNKLLFTSGSDFDHLASGETASVTVHGYGTGVRYVYVEHGGKDNEYWSGHYGTAIDNTQIVVSAPEAAGNGQGSLGIDSSSFQIMDGAMLGTDLTGQIVENNGFTSLDQWLLEHDGGALSVSLNTADGNSWSAGVRLFHSDANGSAGVEVAQFSGQLLATGQATQVLAFDDLPAGHYQLVLGNDGFDESSAGSALDYPGVASGEHSYEVAVAGQVSVATLPRDPGQNALISGETYGQTEGILTLAVVNNEAEMIDTGNTLYYEVFNNDVRVGQGAFDFSSGSSPQSISITINNEPLETLTLDEVQVIFHEMNVSGEVVSSQTFGFDQATIPNGSPVTAQGGDGLQGLELIELGLDYFELGFTSLSNALDYLNKHYTLDSRLAFINNKLRRTTDLNIYKTKSYLEELGFLVKISSVDNLDLVELDEEHLLFCFDHEHDIIILRHNSDMNRTRSKHSMEHPILVISTKKLEPRAGASGDEHKSMAWFFRRLTDRDGIYLVLTGLITNLLVYVVPLYNMNVFDK</sequence>
<reference evidence="6" key="3">
    <citation type="submission" date="2015-06" db="UniProtKB">
        <authorList>
            <consortium name="EnsemblMetazoa"/>
        </authorList>
    </citation>
    <scope>IDENTIFICATION</scope>
</reference>
<reference evidence="7" key="1">
    <citation type="submission" date="2012-12" db="EMBL/GenBank/DDBJ databases">
        <authorList>
            <person name="Hellsten U."/>
            <person name="Grimwood J."/>
            <person name="Chapman J.A."/>
            <person name="Shapiro H."/>
            <person name="Aerts A."/>
            <person name="Otillar R.P."/>
            <person name="Terry A.Y."/>
            <person name="Boore J.L."/>
            <person name="Simakov O."/>
            <person name="Marletaz F."/>
            <person name="Cho S.-J."/>
            <person name="Edsinger-Gonzales E."/>
            <person name="Havlak P."/>
            <person name="Kuo D.-H."/>
            <person name="Larsson T."/>
            <person name="Lv J."/>
            <person name="Arendt D."/>
            <person name="Savage R."/>
            <person name="Osoegawa K."/>
            <person name="de Jong P."/>
            <person name="Lindberg D.R."/>
            <person name="Seaver E.C."/>
            <person name="Weisblat D.A."/>
            <person name="Putnam N.H."/>
            <person name="Grigoriev I.V."/>
            <person name="Rokhsar D.S."/>
        </authorList>
    </citation>
    <scope>NUCLEOTIDE SEQUENCE</scope>
    <source>
        <strain evidence="7">I ESC-2004</strain>
    </source>
</reference>
<name>R7U374_CAPTE</name>
<evidence type="ECO:0000313" key="6">
    <source>
        <dbReference type="EnsemblMetazoa" id="CapteP217441"/>
    </source>
</evidence>
<dbReference type="OrthoDB" id="47267at2759"/>
<dbReference type="AlphaFoldDB" id="R7U374"/>
<feature type="signal peptide" evidence="3">
    <location>
        <begin position="1"/>
        <end position="26"/>
    </location>
</feature>
<dbReference type="NCBIfam" id="TIGR01965">
    <property type="entry name" value="VCBS_repeat"/>
    <property type="match status" value="1"/>
</dbReference>
<dbReference type="EMBL" id="KB305891">
    <property type="protein sequence ID" value="ELU00561.1"/>
    <property type="molecule type" value="Genomic_DNA"/>
</dbReference>
<proteinExistence type="predicted"/>
<feature type="region of interest" description="Disordered" evidence="1">
    <location>
        <begin position="464"/>
        <end position="563"/>
    </location>
</feature>
<dbReference type="InterPro" id="IPR040853">
    <property type="entry name" value="RapA2_cadherin-like"/>
</dbReference>
<dbReference type="Pfam" id="PF26002">
    <property type="entry name" value="Beta-barrel_AprE"/>
    <property type="match status" value="1"/>
</dbReference>
<reference evidence="5 7" key="2">
    <citation type="journal article" date="2013" name="Nature">
        <title>Insights into bilaterian evolution from three spiralian genomes.</title>
        <authorList>
            <person name="Simakov O."/>
            <person name="Marletaz F."/>
            <person name="Cho S.J."/>
            <person name="Edsinger-Gonzales E."/>
            <person name="Havlak P."/>
            <person name="Hellsten U."/>
            <person name="Kuo D.H."/>
            <person name="Larsson T."/>
            <person name="Lv J."/>
            <person name="Arendt D."/>
            <person name="Savage R."/>
            <person name="Osoegawa K."/>
            <person name="de Jong P."/>
            <person name="Grimwood J."/>
            <person name="Chapman J.A."/>
            <person name="Shapiro H."/>
            <person name="Aerts A."/>
            <person name="Otillar R.P."/>
            <person name="Terry A.Y."/>
            <person name="Boore J.L."/>
            <person name="Grigoriev I.V."/>
            <person name="Lindberg D.R."/>
            <person name="Seaver E.C."/>
            <person name="Weisblat D.A."/>
            <person name="Putnam N.H."/>
            <person name="Rokhsar D.S."/>
        </authorList>
    </citation>
    <scope>NUCLEOTIDE SEQUENCE</scope>
    <source>
        <strain evidence="5 7">I ESC-2004</strain>
    </source>
</reference>
<keyword evidence="2" id="KW-0472">Membrane</keyword>